<sequence>MESVVLSPDDHALVHVLRRDGRAPFSALAGALGVSEHTVARRYRRLRAAGAVRVVGVVDGVRLGRRSWTVRIRCTPEVAAPIAAALARRADTFWVYLLSGGTEIACNTQPVDPDELLIDKLPRSRGVLDVSAHELLSNSDSDAGVDLDDTDRRLLDVLARDGRAPYTRLASATGWSQSTVTRRMRYLERAGVLRYEVEVPAAALGQHAEARLWMSARPAALAPAVAALNTHTEVTFAAVTTGPTNIVAQVACPGPASLYRYLTERVAAVPGVDTLQTAPVLRTVKRFSVPA</sequence>
<dbReference type="InterPro" id="IPR019887">
    <property type="entry name" value="Tscrpt_reg_AsnC/Lrp_C"/>
</dbReference>
<keyword evidence="2" id="KW-0238">DNA-binding</keyword>
<dbReference type="InterPro" id="IPR019888">
    <property type="entry name" value="Tscrpt_reg_AsnC-like"/>
</dbReference>
<proteinExistence type="predicted"/>
<protein>
    <submittedName>
        <fullName evidence="5">AsnC family transcriptional regulator</fullName>
    </submittedName>
</protein>
<dbReference type="SUPFAM" id="SSF46785">
    <property type="entry name" value="Winged helix' DNA-binding domain"/>
    <property type="match status" value="2"/>
</dbReference>
<feature type="domain" description="HTH asnC-type" evidence="4">
    <location>
        <begin position="10"/>
        <end position="66"/>
    </location>
</feature>
<evidence type="ECO:0000256" key="1">
    <source>
        <dbReference type="ARBA" id="ARBA00023015"/>
    </source>
</evidence>
<dbReference type="SUPFAM" id="SSF54909">
    <property type="entry name" value="Dimeric alpha+beta barrel"/>
    <property type="match status" value="1"/>
</dbReference>
<comment type="caution">
    <text evidence="5">The sequence shown here is derived from an EMBL/GenBank/DDBJ whole genome shotgun (WGS) entry which is preliminary data.</text>
</comment>
<dbReference type="Proteomes" id="UP000612585">
    <property type="component" value="Unassembled WGS sequence"/>
</dbReference>
<dbReference type="GO" id="GO:0043200">
    <property type="term" value="P:response to amino acid"/>
    <property type="evidence" value="ECO:0007669"/>
    <property type="project" value="TreeGrafter"/>
</dbReference>
<name>A0A8J3Z1H3_9ACTN</name>
<dbReference type="GO" id="GO:0043565">
    <property type="term" value="F:sequence-specific DNA binding"/>
    <property type="evidence" value="ECO:0007669"/>
    <property type="project" value="InterPro"/>
</dbReference>
<gene>
    <name evidence="5" type="primary">asnC_1</name>
    <name evidence="5" type="ORF">Vau01_032420</name>
</gene>
<dbReference type="InterPro" id="IPR000485">
    <property type="entry name" value="AsnC-type_HTH_dom"/>
</dbReference>
<dbReference type="InterPro" id="IPR036390">
    <property type="entry name" value="WH_DNA-bd_sf"/>
</dbReference>
<evidence type="ECO:0000313" key="5">
    <source>
        <dbReference type="EMBL" id="GIJ55726.1"/>
    </source>
</evidence>
<accession>A0A8J3Z1H3</accession>
<reference evidence="5" key="1">
    <citation type="submission" date="2021-01" db="EMBL/GenBank/DDBJ databases">
        <title>Whole genome shotgun sequence of Virgisporangium aurantiacum NBRC 16421.</title>
        <authorList>
            <person name="Komaki H."/>
            <person name="Tamura T."/>
        </authorList>
    </citation>
    <scope>NUCLEOTIDE SEQUENCE</scope>
    <source>
        <strain evidence="5">NBRC 16421</strain>
    </source>
</reference>
<dbReference type="PANTHER" id="PTHR30154">
    <property type="entry name" value="LEUCINE-RESPONSIVE REGULATORY PROTEIN"/>
    <property type="match status" value="1"/>
</dbReference>
<dbReference type="InterPro" id="IPR036388">
    <property type="entry name" value="WH-like_DNA-bd_sf"/>
</dbReference>
<dbReference type="PRINTS" id="PR00033">
    <property type="entry name" value="HTHASNC"/>
</dbReference>
<dbReference type="PROSITE" id="PS50956">
    <property type="entry name" value="HTH_ASNC_2"/>
    <property type="match status" value="2"/>
</dbReference>
<evidence type="ECO:0000256" key="3">
    <source>
        <dbReference type="ARBA" id="ARBA00023163"/>
    </source>
</evidence>
<dbReference type="PANTHER" id="PTHR30154:SF34">
    <property type="entry name" value="TRANSCRIPTIONAL REGULATOR AZLB"/>
    <property type="match status" value="1"/>
</dbReference>
<dbReference type="AlphaFoldDB" id="A0A8J3Z1H3"/>
<keyword evidence="6" id="KW-1185">Reference proteome</keyword>
<dbReference type="InterPro" id="IPR011008">
    <property type="entry name" value="Dimeric_a/b-barrel"/>
</dbReference>
<evidence type="ECO:0000256" key="2">
    <source>
        <dbReference type="ARBA" id="ARBA00023125"/>
    </source>
</evidence>
<feature type="domain" description="HTH asnC-type" evidence="4">
    <location>
        <begin position="147"/>
        <end position="207"/>
    </location>
</feature>
<dbReference type="GO" id="GO:0005829">
    <property type="term" value="C:cytosol"/>
    <property type="evidence" value="ECO:0007669"/>
    <property type="project" value="TreeGrafter"/>
</dbReference>
<dbReference type="Gene3D" id="3.30.70.920">
    <property type="match status" value="1"/>
</dbReference>
<dbReference type="EMBL" id="BOPG01000021">
    <property type="protein sequence ID" value="GIJ55726.1"/>
    <property type="molecule type" value="Genomic_DNA"/>
</dbReference>
<evidence type="ECO:0000259" key="4">
    <source>
        <dbReference type="PROSITE" id="PS50956"/>
    </source>
</evidence>
<dbReference type="InterPro" id="IPR011991">
    <property type="entry name" value="ArsR-like_HTH"/>
</dbReference>
<organism evidence="5 6">
    <name type="scientific">Virgisporangium aurantiacum</name>
    <dbReference type="NCBI Taxonomy" id="175570"/>
    <lineage>
        <taxon>Bacteria</taxon>
        <taxon>Bacillati</taxon>
        <taxon>Actinomycetota</taxon>
        <taxon>Actinomycetes</taxon>
        <taxon>Micromonosporales</taxon>
        <taxon>Micromonosporaceae</taxon>
        <taxon>Virgisporangium</taxon>
    </lineage>
</organism>
<keyword evidence="3" id="KW-0804">Transcription</keyword>
<dbReference type="Gene3D" id="1.10.10.10">
    <property type="entry name" value="Winged helix-like DNA-binding domain superfamily/Winged helix DNA-binding domain"/>
    <property type="match status" value="2"/>
</dbReference>
<dbReference type="Pfam" id="PF01037">
    <property type="entry name" value="AsnC_trans_reg"/>
    <property type="match status" value="1"/>
</dbReference>
<dbReference type="CDD" id="cd00090">
    <property type="entry name" value="HTH_ARSR"/>
    <property type="match status" value="1"/>
</dbReference>
<evidence type="ECO:0000313" key="6">
    <source>
        <dbReference type="Proteomes" id="UP000612585"/>
    </source>
</evidence>
<dbReference type="SMART" id="SM00344">
    <property type="entry name" value="HTH_ASNC"/>
    <property type="match status" value="1"/>
</dbReference>
<dbReference type="Pfam" id="PF13404">
    <property type="entry name" value="HTH_AsnC-type"/>
    <property type="match status" value="2"/>
</dbReference>
<keyword evidence="1" id="KW-0805">Transcription regulation</keyword>
<dbReference type="RefSeq" id="WP_203992958.1">
    <property type="nucleotide sequence ID" value="NZ_BOPG01000021.1"/>
</dbReference>